<evidence type="ECO:0000256" key="8">
    <source>
        <dbReference type="ARBA" id="ARBA00022859"/>
    </source>
</evidence>
<dbReference type="InterPro" id="IPR039184">
    <property type="entry name" value="SARM1"/>
</dbReference>
<dbReference type="PANTHER" id="PTHR22998:SF1">
    <property type="entry name" value="NAD(+) HYDROLASE SARM1"/>
    <property type="match status" value="1"/>
</dbReference>
<dbReference type="PROSITE" id="PS50104">
    <property type="entry name" value="TIR"/>
    <property type="match status" value="1"/>
</dbReference>
<dbReference type="PANTHER" id="PTHR22998">
    <property type="entry name" value="SARM1"/>
    <property type="match status" value="1"/>
</dbReference>
<dbReference type="PROSITE" id="PS50105">
    <property type="entry name" value="SAM_DOMAIN"/>
    <property type="match status" value="1"/>
</dbReference>
<evidence type="ECO:0000256" key="2">
    <source>
        <dbReference type="ARBA" id="ARBA00008291"/>
    </source>
</evidence>
<dbReference type="EMBL" id="JADBJN010000002">
    <property type="protein sequence ID" value="KAG5679162.1"/>
    <property type="molecule type" value="Genomic_DNA"/>
</dbReference>
<dbReference type="AlphaFoldDB" id="A0A9J6CAR9"/>
<evidence type="ECO:0000313" key="14">
    <source>
        <dbReference type="Proteomes" id="UP001107558"/>
    </source>
</evidence>
<dbReference type="GO" id="GO:0045087">
    <property type="term" value="P:innate immune response"/>
    <property type="evidence" value="ECO:0007669"/>
    <property type="project" value="UniProtKB-KW"/>
</dbReference>
<keyword evidence="6" id="KW-0677">Repeat</keyword>
<dbReference type="InterPro" id="IPR011989">
    <property type="entry name" value="ARM-like"/>
</dbReference>
<evidence type="ECO:0000256" key="6">
    <source>
        <dbReference type="ARBA" id="ARBA00022737"/>
    </source>
</evidence>
<dbReference type="SUPFAM" id="SSF52200">
    <property type="entry name" value="Toll/Interleukin receptor TIR domain"/>
    <property type="match status" value="1"/>
</dbReference>
<dbReference type="InterPro" id="IPR001660">
    <property type="entry name" value="SAM"/>
</dbReference>
<dbReference type="InterPro" id="IPR016024">
    <property type="entry name" value="ARM-type_fold"/>
</dbReference>
<keyword evidence="7" id="KW-0378">Hydrolase</keyword>
<dbReference type="Pfam" id="PF13676">
    <property type="entry name" value="TIR_2"/>
    <property type="match status" value="1"/>
</dbReference>
<dbReference type="Gene3D" id="1.25.10.10">
    <property type="entry name" value="Leucine-rich Repeat Variant"/>
    <property type="match status" value="1"/>
</dbReference>
<evidence type="ECO:0000256" key="1">
    <source>
        <dbReference type="ARBA" id="ARBA00004496"/>
    </source>
</evidence>
<dbReference type="GO" id="GO:0007165">
    <property type="term" value="P:signal transduction"/>
    <property type="evidence" value="ECO:0007669"/>
    <property type="project" value="InterPro"/>
</dbReference>
<keyword evidence="14" id="KW-1185">Reference proteome</keyword>
<accession>A0A9J6CAR9</accession>
<evidence type="ECO:0000313" key="13">
    <source>
        <dbReference type="EMBL" id="KAG5679162.1"/>
    </source>
</evidence>
<feature type="domain" description="SAM" evidence="12">
    <location>
        <begin position="360"/>
        <end position="415"/>
    </location>
</feature>
<dbReference type="SMART" id="SM00255">
    <property type="entry name" value="TIR"/>
    <property type="match status" value="1"/>
</dbReference>
<dbReference type="SUPFAM" id="SSF48371">
    <property type="entry name" value="ARM repeat"/>
    <property type="match status" value="1"/>
</dbReference>
<evidence type="ECO:0000256" key="3">
    <source>
        <dbReference type="ARBA" id="ARBA00011982"/>
    </source>
</evidence>
<comment type="subcellular location">
    <subcellularLocation>
        <location evidence="1">Cytoplasm</location>
    </subcellularLocation>
</comment>
<keyword evidence="5" id="KW-0399">Innate immunity</keyword>
<comment type="similarity">
    <text evidence="2">Belongs to the SARM1 family.</text>
</comment>
<dbReference type="GO" id="GO:0035591">
    <property type="term" value="F:signaling adaptor activity"/>
    <property type="evidence" value="ECO:0007669"/>
    <property type="project" value="InterPro"/>
</dbReference>
<dbReference type="EC" id="3.2.2.6" evidence="3"/>
<reference evidence="13" key="1">
    <citation type="submission" date="2021-03" db="EMBL/GenBank/DDBJ databases">
        <title>Chromosome level genome of the anhydrobiotic midge Polypedilum vanderplanki.</title>
        <authorList>
            <person name="Yoshida Y."/>
            <person name="Kikawada T."/>
            <person name="Gusev O."/>
        </authorList>
    </citation>
    <scope>NUCLEOTIDE SEQUENCE</scope>
    <source>
        <strain evidence="13">NIAS01</strain>
        <tissue evidence="13">Whole body or cell culture</tissue>
    </source>
</reference>
<evidence type="ECO:0000256" key="7">
    <source>
        <dbReference type="ARBA" id="ARBA00022801"/>
    </source>
</evidence>
<evidence type="ECO:0000256" key="4">
    <source>
        <dbReference type="ARBA" id="ARBA00022490"/>
    </source>
</evidence>
<evidence type="ECO:0000256" key="10">
    <source>
        <dbReference type="ARBA" id="ARBA00047304"/>
    </source>
</evidence>
<organism evidence="13 14">
    <name type="scientific">Polypedilum vanderplanki</name>
    <name type="common">Sleeping chironomid midge</name>
    <dbReference type="NCBI Taxonomy" id="319348"/>
    <lineage>
        <taxon>Eukaryota</taxon>
        <taxon>Metazoa</taxon>
        <taxon>Ecdysozoa</taxon>
        <taxon>Arthropoda</taxon>
        <taxon>Hexapoda</taxon>
        <taxon>Insecta</taxon>
        <taxon>Pterygota</taxon>
        <taxon>Neoptera</taxon>
        <taxon>Endopterygota</taxon>
        <taxon>Diptera</taxon>
        <taxon>Nematocera</taxon>
        <taxon>Chironomoidea</taxon>
        <taxon>Chironomidae</taxon>
        <taxon>Chironominae</taxon>
        <taxon>Polypedilum</taxon>
        <taxon>Polypedilum</taxon>
    </lineage>
</organism>
<dbReference type="OrthoDB" id="202764at2759"/>
<comment type="caution">
    <text evidence="13">The sequence shown here is derived from an EMBL/GenBank/DDBJ whole genome shotgun (WGS) entry which is preliminary data.</text>
</comment>
<gene>
    <name evidence="13" type="ORF">PVAND_008752</name>
</gene>
<dbReference type="Proteomes" id="UP001107558">
    <property type="component" value="Chromosome 2"/>
</dbReference>
<dbReference type="GO" id="GO:0048678">
    <property type="term" value="P:response to axon injury"/>
    <property type="evidence" value="ECO:0007669"/>
    <property type="project" value="InterPro"/>
</dbReference>
<name>A0A9J6CAR9_POLVA</name>
<feature type="domain" description="TIR" evidence="11">
    <location>
        <begin position="466"/>
        <end position="605"/>
    </location>
</feature>
<keyword evidence="9" id="KW-0520">NAD</keyword>
<dbReference type="InterPro" id="IPR035897">
    <property type="entry name" value="Toll_tir_struct_dom_sf"/>
</dbReference>
<comment type="catalytic activity">
    <reaction evidence="10">
        <text>NAD(+) + H2O = ADP-D-ribose + nicotinamide + H(+)</text>
        <dbReference type="Rhea" id="RHEA:16301"/>
        <dbReference type="ChEBI" id="CHEBI:15377"/>
        <dbReference type="ChEBI" id="CHEBI:15378"/>
        <dbReference type="ChEBI" id="CHEBI:17154"/>
        <dbReference type="ChEBI" id="CHEBI:57540"/>
        <dbReference type="ChEBI" id="CHEBI:57967"/>
        <dbReference type="EC" id="3.2.2.6"/>
    </reaction>
    <physiologicalReaction direction="left-to-right" evidence="10">
        <dbReference type="Rhea" id="RHEA:16302"/>
    </physiologicalReaction>
</comment>
<dbReference type="GO" id="GO:0003953">
    <property type="term" value="F:NAD+ nucleosidase activity"/>
    <property type="evidence" value="ECO:0007669"/>
    <property type="project" value="InterPro"/>
</dbReference>
<evidence type="ECO:0000259" key="12">
    <source>
        <dbReference type="PROSITE" id="PS50105"/>
    </source>
</evidence>
<evidence type="ECO:0000256" key="9">
    <source>
        <dbReference type="ARBA" id="ARBA00023027"/>
    </source>
</evidence>
<keyword evidence="8" id="KW-0391">Immunity</keyword>
<dbReference type="GO" id="GO:0034128">
    <property type="term" value="P:negative regulation of MyD88-independent toll-like receptor signaling pathway"/>
    <property type="evidence" value="ECO:0007669"/>
    <property type="project" value="InterPro"/>
</dbReference>
<proteinExistence type="inferred from homology"/>
<dbReference type="GO" id="GO:0005737">
    <property type="term" value="C:cytoplasm"/>
    <property type="evidence" value="ECO:0007669"/>
    <property type="project" value="UniProtKB-SubCell"/>
</dbReference>
<keyword evidence="4" id="KW-0963">Cytoplasm</keyword>
<dbReference type="InterPro" id="IPR013761">
    <property type="entry name" value="SAM/pointed_sf"/>
</dbReference>
<dbReference type="Gene3D" id="1.10.150.50">
    <property type="entry name" value="Transcription Factor, Ets-1"/>
    <property type="match status" value="1"/>
</dbReference>
<dbReference type="Pfam" id="PF00536">
    <property type="entry name" value="SAM_1"/>
    <property type="match status" value="1"/>
</dbReference>
<dbReference type="GO" id="GO:0061809">
    <property type="term" value="F:NAD+ nucleosidase activity, cyclic ADP-ribose generating"/>
    <property type="evidence" value="ECO:0007669"/>
    <property type="project" value="UniProtKB-EC"/>
</dbReference>
<evidence type="ECO:0000259" key="11">
    <source>
        <dbReference type="PROSITE" id="PS50104"/>
    </source>
</evidence>
<dbReference type="InterPro" id="IPR000157">
    <property type="entry name" value="TIR_dom"/>
</dbReference>
<evidence type="ECO:0000256" key="5">
    <source>
        <dbReference type="ARBA" id="ARBA00022588"/>
    </source>
</evidence>
<dbReference type="Gene3D" id="3.40.50.10140">
    <property type="entry name" value="Toll/interleukin-1 receptor homology (TIR) domain"/>
    <property type="match status" value="1"/>
</dbReference>
<dbReference type="SUPFAM" id="SSF47769">
    <property type="entry name" value="SAM/Pointed domain"/>
    <property type="match status" value="1"/>
</dbReference>
<protein>
    <recommendedName>
        <fullName evidence="3">ADP-ribosyl cyclase/cyclic ADP-ribose hydrolase</fullName>
        <ecNumber evidence="3">3.2.2.6</ecNumber>
    </recommendedName>
</protein>
<sequence>MEKILCETSSNQNSFRQRQVYRKITTRTIIPDESMLNNLMTYEIALRNGKNVDLYLEKLSNELNSLETIEPLLRTEIFDKLFAHFENASVEGKQSILKALSCVVKTNYKNIIATKYIDNVMKVLESFSDAENLKIVLDIIKELVEIDEGVAENILKRGGVEIILKAAELDNEEILHRDALVILFIVLFGGKNSVNILMKNNINKRMVKFIHIYEDKTINYFAYFALIYMKTIHKTNNEFFENGLMDNVIYWLSENEMTLHEKTAIDCNDKKKLMLKLLPLLTSKSRIAQTIGTFHVCSEITTSMTAQKSFKDANLIKALKRIAVYSNEFSSTLATNALIVLTNTNDARIKRFLPKPIAEWTCEDIQRWLKIFGFEEYAIFFNDVNGETFSKLKDKDLKTSYFMINSNVRKSFLEERSFVCDDIKQRMNEISQNKDISLAIENGSHKTATNEEITTVIEAPFRPVKKSIDVFISYRRRGGADLASLIAYHLRLKNYKYFLDVKSLGAGKFADELKSSIQKSANFLLLLTTDALERCTEENDWIRIEIEMALKSQCNIIPITRDFDNSVFENNTTLPDAIRNLKEFNQINWHHDAQEACLKKIEEYLKPKEEMCMKLRVPNLRNLRATRL</sequence>